<name>A0ABV8U3F5_9ACTN</name>
<dbReference type="InterPro" id="IPR013538">
    <property type="entry name" value="ASHA1/2-like_C"/>
</dbReference>
<dbReference type="RefSeq" id="WP_380624826.1">
    <property type="nucleotide sequence ID" value="NZ_JBHSDK010000044.1"/>
</dbReference>
<proteinExistence type="inferred from homology"/>
<dbReference type="Proteomes" id="UP001595823">
    <property type="component" value="Unassembled WGS sequence"/>
</dbReference>
<dbReference type="EMBL" id="JBHSDK010000044">
    <property type="protein sequence ID" value="MFC4337636.1"/>
    <property type="molecule type" value="Genomic_DNA"/>
</dbReference>
<gene>
    <name evidence="3" type="ORF">ACFPET_20785</name>
</gene>
<comment type="caution">
    <text evidence="3">The sequence shown here is derived from an EMBL/GenBank/DDBJ whole genome shotgun (WGS) entry which is preliminary data.</text>
</comment>
<evidence type="ECO:0000313" key="3">
    <source>
        <dbReference type="EMBL" id="MFC4337636.1"/>
    </source>
</evidence>
<accession>A0ABV8U3F5</accession>
<dbReference type="SUPFAM" id="SSF55961">
    <property type="entry name" value="Bet v1-like"/>
    <property type="match status" value="1"/>
</dbReference>
<sequence>MTAETPSEGMSSTVHVFDPRAGGAFRISLTYADEGQKGKSEAHTDTYRGTFLALVPDVEVVEEFSFETGDDALRGTMTMTTSLEPVAGGTEVTILHENVPDAIPPEQNDQGMTMALDNLARLVEEPQGPNAAS</sequence>
<dbReference type="Pfam" id="PF08327">
    <property type="entry name" value="AHSA1"/>
    <property type="match status" value="1"/>
</dbReference>
<protein>
    <submittedName>
        <fullName evidence="3">SRPBCC domain-containing protein</fullName>
    </submittedName>
</protein>
<comment type="similarity">
    <text evidence="1">Belongs to the AHA1 family.</text>
</comment>
<evidence type="ECO:0000256" key="1">
    <source>
        <dbReference type="ARBA" id="ARBA00006817"/>
    </source>
</evidence>
<evidence type="ECO:0000313" key="4">
    <source>
        <dbReference type="Proteomes" id="UP001595823"/>
    </source>
</evidence>
<organism evidence="3 4">
    <name type="scientific">Salininema proteolyticum</name>
    <dbReference type="NCBI Taxonomy" id="1607685"/>
    <lineage>
        <taxon>Bacteria</taxon>
        <taxon>Bacillati</taxon>
        <taxon>Actinomycetota</taxon>
        <taxon>Actinomycetes</taxon>
        <taxon>Glycomycetales</taxon>
        <taxon>Glycomycetaceae</taxon>
        <taxon>Salininema</taxon>
    </lineage>
</organism>
<dbReference type="Gene3D" id="3.30.530.20">
    <property type="match status" value="1"/>
</dbReference>
<keyword evidence="4" id="KW-1185">Reference proteome</keyword>
<reference evidence="4" key="1">
    <citation type="journal article" date="2019" name="Int. J. Syst. Evol. Microbiol.">
        <title>The Global Catalogue of Microorganisms (GCM) 10K type strain sequencing project: providing services to taxonomists for standard genome sequencing and annotation.</title>
        <authorList>
            <consortium name="The Broad Institute Genomics Platform"/>
            <consortium name="The Broad Institute Genome Sequencing Center for Infectious Disease"/>
            <person name="Wu L."/>
            <person name="Ma J."/>
        </authorList>
    </citation>
    <scope>NUCLEOTIDE SEQUENCE [LARGE SCALE GENOMIC DNA]</scope>
    <source>
        <strain evidence="4">IBRC-M 10908</strain>
    </source>
</reference>
<feature type="domain" description="Activator of Hsp90 ATPase homologue 1/2-like C-terminal" evidence="2">
    <location>
        <begin position="13"/>
        <end position="124"/>
    </location>
</feature>
<dbReference type="InterPro" id="IPR023393">
    <property type="entry name" value="START-like_dom_sf"/>
</dbReference>
<evidence type="ECO:0000259" key="2">
    <source>
        <dbReference type="Pfam" id="PF08327"/>
    </source>
</evidence>